<dbReference type="RefSeq" id="WP_158089392.1">
    <property type="nucleotide sequence ID" value="NZ_LVJN01000018.1"/>
</dbReference>
<dbReference type="EMBL" id="LVJN01000018">
    <property type="protein sequence ID" value="OSM05177.1"/>
    <property type="molecule type" value="Genomic_DNA"/>
</dbReference>
<dbReference type="Pfam" id="PF00994">
    <property type="entry name" value="MoCF_biosynth"/>
    <property type="match status" value="1"/>
</dbReference>
<proteinExistence type="predicted"/>
<dbReference type="InterPro" id="IPR050101">
    <property type="entry name" value="CinA"/>
</dbReference>
<dbReference type="Proteomes" id="UP000194003">
    <property type="component" value="Unassembled WGS sequence"/>
</dbReference>
<dbReference type="PANTHER" id="PTHR13939">
    <property type="entry name" value="NICOTINAMIDE-NUCLEOTIDE AMIDOHYDROLASE PNCC"/>
    <property type="match status" value="1"/>
</dbReference>
<dbReference type="OrthoDB" id="9801454at2"/>
<comment type="caution">
    <text evidence="2">The sequence shown here is derived from an EMBL/GenBank/DDBJ whole genome shotgun (WGS) entry which is preliminary data.</text>
</comment>
<dbReference type="SUPFAM" id="SSF53218">
    <property type="entry name" value="Molybdenum cofactor biosynthesis proteins"/>
    <property type="match status" value="1"/>
</dbReference>
<dbReference type="SMART" id="SM00852">
    <property type="entry name" value="MoCF_biosynth"/>
    <property type="match status" value="1"/>
</dbReference>
<dbReference type="AlphaFoldDB" id="A0A1Y2K784"/>
<protein>
    <submittedName>
        <fullName evidence="2">Putative molybdopterin binding domain-containing protein</fullName>
    </submittedName>
</protein>
<dbReference type="STRING" id="1434232.MAIT1_03334"/>
<gene>
    <name evidence="2" type="ORF">MAIT1_03334</name>
</gene>
<organism evidence="2 3">
    <name type="scientific">Magnetofaba australis IT-1</name>
    <dbReference type="NCBI Taxonomy" id="1434232"/>
    <lineage>
        <taxon>Bacteria</taxon>
        <taxon>Pseudomonadati</taxon>
        <taxon>Pseudomonadota</taxon>
        <taxon>Magnetococcia</taxon>
        <taxon>Magnetococcales</taxon>
        <taxon>Magnetococcaceae</taxon>
        <taxon>Magnetofaba</taxon>
    </lineage>
</organism>
<dbReference type="PANTHER" id="PTHR13939:SF0">
    <property type="entry name" value="NMN AMIDOHYDROLASE-LIKE PROTEIN YFAY"/>
    <property type="match status" value="1"/>
</dbReference>
<reference evidence="2 3" key="1">
    <citation type="journal article" date="2016" name="BMC Genomics">
        <title>Combined genomic and structural analyses of a cultured magnetotactic bacterium reveals its niche adaptation to a dynamic environment.</title>
        <authorList>
            <person name="Araujo A.C."/>
            <person name="Morillo V."/>
            <person name="Cypriano J."/>
            <person name="Teixeira L.C."/>
            <person name="Leao P."/>
            <person name="Lyra S."/>
            <person name="Almeida L.G."/>
            <person name="Bazylinski D.A."/>
            <person name="Vasconcellos A.T."/>
            <person name="Abreu F."/>
            <person name="Lins U."/>
        </authorList>
    </citation>
    <scope>NUCLEOTIDE SEQUENCE [LARGE SCALE GENOMIC DNA]</scope>
    <source>
        <strain evidence="2 3">IT-1</strain>
    </source>
</reference>
<evidence type="ECO:0000313" key="3">
    <source>
        <dbReference type="Proteomes" id="UP000194003"/>
    </source>
</evidence>
<dbReference type="Gene3D" id="3.40.980.10">
    <property type="entry name" value="MoaB/Mog-like domain"/>
    <property type="match status" value="1"/>
</dbReference>
<keyword evidence="3" id="KW-1185">Reference proteome</keyword>
<dbReference type="InterPro" id="IPR036425">
    <property type="entry name" value="MoaB/Mog-like_dom_sf"/>
</dbReference>
<evidence type="ECO:0000259" key="1">
    <source>
        <dbReference type="SMART" id="SM00852"/>
    </source>
</evidence>
<sequence>MQEIQPASALIIGDEILTGTRVDAHFPWLAQQLPQRGMRLLRVQYVTDAAKELRAVLENSFASGVTTFCFGGIGGTPDDRTRQCAAQALGLELARHPEAVAMLERRFGAEAYPTRIRMTEFPVGSGVIPNPINQIPGFHIRNHYFYPGFPQMAQPMLEWTLEALLNRPLRAAAMNSRVLWIAGLGESALVAPMEAWAARFPQLEFTSLPMWGAQCIELGVRGVEAEAMAQAWEVMRAHLTALGIDYADEPPAGANAG</sequence>
<name>A0A1Y2K784_9PROT</name>
<evidence type="ECO:0000313" key="2">
    <source>
        <dbReference type="EMBL" id="OSM05177.1"/>
    </source>
</evidence>
<feature type="domain" description="MoaB/Mog" evidence="1">
    <location>
        <begin position="8"/>
        <end position="167"/>
    </location>
</feature>
<dbReference type="InterPro" id="IPR001453">
    <property type="entry name" value="MoaB/Mog_dom"/>
</dbReference>
<accession>A0A1Y2K784</accession>
<dbReference type="CDD" id="cd00885">
    <property type="entry name" value="cinA"/>
    <property type="match status" value="1"/>
</dbReference>